<gene>
    <name evidence="9" type="ordered locus">Clole_2502</name>
</gene>
<evidence type="ECO:0000256" key="5">
    <source>
        <dbReference type="ARBA" id="ARBA00022989"/>
    </source>
</evidence>
<keyword evidence="10" id="KW-1185">Reference proteome</keyword>
<evidence type="ECO:0000256" key="2">
    <source>
        <dbReference type="ARBA" id="ARBA00022448"/>
    </source>
</evidence>
<reference evidence="9 10" key="1">
    <citation type="journal article" date="2011" name="J. Bacteriol.">
        <title>Complete genome sequence of the cellulose-degrading bacterium Cellulosilyticum lentocellum.</title>
        <authorList>
            <consortium name="US DOE Joint Genome Institute"/>
            <person name="Miller D.A."/>
            <person name="Suen G."/>
            <person name="Bruce D."/>
            <person name="Copeland A."/>
            <person name="Cheng J.F."/>
            <person name="Detter C."/>
            <person name="Goodwin L.A."/>
            <person name="Han C.S."/>
            <person name="Hauser L.J."/>
            <person name="Land M.L."/>
            <person name="Lapidus A."/>
            <person name="Lucas S."/>
            <person name="Meincke L."/>
            <person name="Pitluck S."/>
            <person name="Tapia R."/>
            <person name="Teshima H."/>
            <person name="Woyke T."/>
            <person name="Fox B.G."/>
            <person name="Angert E.R."/>
            <person name="Currie C.R."/>
        </authorList>
    </citation>
    <scope>NUCLEOTIDE SEQUENCE [LARGE SCALE GENOMIC DNA]</scope>
    <source>
        <strain evidence="10">ATCC 49066 / DSM 5427 / NCIMB 11756 / RHM5</strain>
    </source>
</reference>
<dbReference type="STRING" id="642492.Clole_2502"/>
<comment type="subcellular location">
    <subcellularLocation>
        <location evidence="1 7">Cell membrane</location>
        <topology evidence="1 7">Multi-pass membrane protein</topology>
    </subcellularLocation>
</comment>
<protein>
    <submittedName>
        <fullName evidence="9">ABC-type transporter, integral membrane subunit</fullName>
    </submittedName>
</protein>
<dbReference type="Pfam" id="PF00528">
    <property type="entry name" value="BPD_transp_1"/>
    <property type="match status" value="1"/>
</dbReference>
<evidence type="ECO:0000256" key="4">
    <source>
        <dbReference type="ARBA" id="ARBA00022692"/>
    </source>
</evidence>
<dbReference type="KEGG" id="cle:Clole_2502"/>
<keyword evidence="4 7" id="KW-0812">Transmembrane</keyword>
<dbReference type="GO" id="GO:0010438">
    <property type="term" value="P:cellular response to sulfur starvation"/>
    <property type="evidence" value="ECO:0007669"/>
    <property type="project" value="TreeGrafter"/>
</dbReference>
<dbReference type="Gene3D" id="1.10.3720.10">
    <property type="entry name" value="MetI-like"/>
    <property type="match status" value="1"/>
</dbReference>
<keyword evidence="5 7" id="KW-1133">Transmembrane helix</keyword>
<feature type="transmembrane region" description="Helical" evidence="7">
    <location>
        <begin position="61"/>
        <end position="80"/>
    </location>
</feature>
<dbReference type="Proteomes" id="UP000008467">
    <property type="component" value="Chromosome"/>
</dbReference>
<dbReference type="AlphaFoldDB" id="F2JHG9"/>
<evidence type="ECO:0000256" key="7">
    <source>
        <dbReference type="RuleBase" id="RU363032"/>
    </source>
</evidence>
<dbReference type="eggNOG" id="COG0600">
    <property type="taxonomic scope" value="Bacteria"/>
</dbReference>
<comment type="similarity">
    <text evidence="7">Belongs to the binding-protein-dependent transport system permease family.</text>
</comment>
<dbReference type="GO" id="GO:0055085">
    <property type="term" value="P:transmembrane transport"/>
    <property type="evidence" value="ECO:0007669"/>
    <property type="project" value="InterPro"/>
</dbReference>
<dbReference type="InterPro" id="IPR000515">
    <property type="entry name" value="MetI-like"/>
</dbReference>
<keyword evidence="3" id="KW-1003">Cell membrane</keyword>
<evidence type="ECO:0000313" key="9">
    <source>
        <dbReference type="EMBL" id="ADZ84208.1"/>
    </source>
</evidence>
<dbReference type="SUPFAM" id="SSF161098">
    <property type="entry name" value="MetI-like"/>
    <property type="match status" value="1"/>
</dbReference>
<feature type="transmembrane region" description="Helical" evidence="7">
    <location>
        <begin position="214"/>
        <end position="234"/>
    </location>
</feature>
<feature type="transmembrane region" description="Helical" evidence="7">
    <location>
        <begin position="7"/>
        <end position="27"/>
    </location>
</feature>
<evidence type="ECO:0000313" key="10">
    <source>
        <dbReference type="Proteomes" id="UP000008467"/>
    </source>
</evidence>
<evidence type="ECO:0000256" key="3">
    <source>
        <dbReference type="ARBA" id="ARBA00022475"/>
    </source>
</evidence>
<evidence type="ECO:0000259" key="8">
    <source>
        <dbReference type="PROSITE" id="PS50928"/>
    </source>
</evidence>
<keyword evidence="6 7" id="KW-0472">Membrane</keyword>
<proteinExistence type="inferred from homology"/>
<sequence length="244" mass="27295">MKQRKGLLFLQGFLFFNLIWYLGAIWLKTPALPVPTKVYGYLPKIIGGPMLGHIGASLQRIFWGLLISTLIGVMIGLLMGTSPVINRLLNPLIYFTYPIPKTALLPILMILFGLGDHSKITLIVLITVFQVIVAVRGSVQQIDAGLYHSMRSLGASKGQMFYHVTLPAVLPDILTHLRLSVGTTLSVLFFAENYGTQHGLGYYIQDSWSRMNYLAMYGGILILGLLGFMLFIMIDGLEQWWCKK</sequence>
<dbReference type="HOGENOM" id="CLU_046113_1_3_9"/>
<dbReference type="EMBL" id="CP002582">
    <property type="protein sequence ID" value="ADZ84208.1"/>
    <property type="molecule type" value="Genomic_DNA"/>
</dbReference>
<keyword evidence="2 7" id="KW-0813">Transport</keyword>
<organism evidence="9 10">
    <name type="scientific">Cellulosilyticum lentocellum (strain ATCC 49066 / DSM 5427 / NCIMB 11756 / RHM5)</name>
    <name type="common">Clostridium lentocellum</name>
    <dbReference type="NCBI Taxonomy" id="642492"/>
    <lineage>
        <taxon>Bacteria</taxon>
        <taxon>Bacillati</taxon>
        <taxon>Bacillota</taxon>
        <taxon>Clostridia</taxon>
        <taxon>Lachnospirales</taxon>
        <taxon>Cellulosilyticaceae</taxon>
        <taxon>Cellulosilyticum</taxon>
    </lineage>
</organism>
<dbReference type="InterPro" id="IPR035906">
    <property type="entry name" value="MetI-like_sf"/>
</dbReference>
<evidence type="ECO:0000256" key="6">
    <source>
        <dbReference type="ARBA" id="ARBA00023136"/>
    </source>
</evidence>
<dbReference type="CDD" id="cd06261">
    <property type="entry name" value="TM_PBP2"/>
    <property type="match status" value="1"/>
</dbReference>
<accession>F2JHG9</accession>
<feature type="transmembrane region" description="Helical" evidence="7">
    <location>
        <begin position="120"/>
        <end position="139"/>
    </location>
</feature>
<feature type="domain" description="ABC transmembrane type-1" evidence="8">
    <location>
        <begin position="54"/>
        <end position="238"/>
    </location>
</feature>
<dbReference type="PROSITE" id="PS50928">
    <property type="entry name" value="ABC_TM1"/>
    <property type="match status" value="1"/>
</dbReference>
<dbReference type="GO" id="GO:0005886">
    <property type="term" value="C:plasma membrane"/>
    <property type="evidence" value="ECO:0007669"/>
    <property type="project" value="UniProtKB-SubCell"/>
</dbReference>
<name>F2JHG9_CELLD</name>
<feature type="transmembrane region" description="Helical" evidence="7">
    <location>
        <begin position="92"/>
        <end position="114"/>
    </location>
</feature>
<dbReference type="PANTHER" id="PTHR30151:SF25">
    <property type="entry name" value="TAURINE TRANSPORT SYSTEM PERMEASE PROTEIN TAUC"/>
    <property type="match status" value="1"/>
</dbReference>
<evidence type="ECO:0000256" key="1">
    <source>
        <dbReference type="ARBA" id="ARBA00004651"/>
    </source>
</evidence>
<dbReference type="RefSeq" id="WP_013657501.1">
    <property type="nucleotide sequence ID" value="NC_015275.1"/>
</dbReference>
<dbReference type="PANTHER" id="PTHR30151">
    <property type="entry name" value="ALKANE SULFONATE ABC TRANSPORTER-RELATED, MEMBRANE SUBUNIT"/>
    <property type="match status" value="1"/>
</dbReference>